<accession>A0A1R2BHF5</accession>
<evidence type="ECO:0000313" key="2">
    <source>
        <dbReference type="Proteomes" id="UP000187209"/>
    </source>
</evidence>
<dbReference type="Proteomes" id="UP000187209">
    <property type="component" value="Unassembled WGS sequence"/>
</dbReference>
<organism evidence="1 2">
    <name type="scientific">Stentor coeruleus</name>
    <dbReference type="NCBI Taxonomy" id="5963"/>
    <lineage>
        <taxon>Eukaryota</taxon>
        <taxon>Sar</taxon>
        <taxon>Alveolata</taxon>
        <taxon>Ciliophora</taxon>
        <taxon>Postciliodesmatophora</taxon>
        <taxon>Heterotrichea</taxon>
        <taxon>Heterotrichida</taxon>
        <taxon>Stentoridae</taxon>
        <taxon>Stentor</taxon>
    </lineage>
</organism>
<reference evidence="1 2" key="1">
    <citation type="submission" date="2016-11" db="EMBL/GenBank/DDBJ databases">
        <title>The macronuclear genome of Stentor coeruleus: a giant cell with tiny introns.</title>
        <authorList>
            <person name="Slabodnick M."/>
            <person name="Ruby J.G."/>
            <person name="Reiff S.B."/>
            <person name="Swart E.C."/>
            <person name="Gosai S."/>
            <person name="Prabakaran S."/>
            <person name="Witkowska E."/>
            <person name="Larue G.E."/>
            <person name="Fisher S."/>
            <person name="Freeman R.M."/>
            <person name="Gunawardena J."/>
            <person name="Chu W."/>
            <person name="Stover N.A."/>
            <person name="Gregory B.D."/>
            <person name="Nowacki M."/>
            <person name="Derisi J."/>
            <person name="Roy S.W."/>
            <person name="Marshall W.F."/>
            <person name="Sood P."/>
        </authorList>
    </citation>
    <scope>NUCLEOTIDE SEQUENCE [LARGE SCALE GENOMIC DNA]</scope>
    <source>
        <strain evidence="1">WM001</strain>
    </source>
</reference>
<dbReference type="EMBL" id="MPUH01000644">
    <property type="protein sequence ID" value="OMJ76207.1"/>
    <property type="molecule type" value="Genomic_DNA"/>
</dbReference>
<evidence type="ECO:0000313" key="1">
    <source>
        <dbReference type="EMBL" id="OMJ76207.1"/>
    </source>
</evidence>
<dbReference type="AlphaFoldDB" id="A0A1R2BHF5"/>
<gene>
    <name evidence="1" type="ORF">SteCoe_24463</name>
</gene>
<protein>
    <submittedName>
        <fullName evidence="1">Uncharacterized protein</fullName>
    </submittedName>
</protein>
<sequence>MVFLWAWRLYGWRWLQHKHQNMPKFYSFIVLGGLVTGIMKSAHPNLHELEGFTHSYRARLSESGNQILDDKKIVTLAARRKKMLQDKQEAQEYFAKNGYKPRATNQYIILNDSLGY</sequence>
<name>A0A1R2BHF5_9CILI</name>
<comment type="caution">
    <text evidence="1">The sequence shown here is derived from an EMBL/GenBank/DDBJ whole genome shotgun (WGS) entry which is preliminary data.</text>
</comment>
<proteinExistence type="predicted"/>
<keyword evidence="2" id="KW-1185">Reference proteome</keyword>